<dbReference type="EMBL" id="GG662466">
    <property type="protein sequence ID" value="EAR83780.2"/>
    <property type="molecule type" value="Genomic_DNA"/>
</dbReference>
<feature type="compositionally biased region" description="Low complexity" evidence="2">
    <location>
        <begin position="821"/>
        <end position="842"/>
    </location>
</feature>
<feature type="non-terminal residue" evidence="3">
    <location>
        <position position="1"/>
    </location>
</feature>
<dbReference type="InterPro" id="IPR003409">
    <property type="entry name" value="MORN"/>
</dbReference>
<dbReference type="PANTHER" id="PTHR43215">
    <property type="entry name" value="RADIAL SPOKE HEAD 1 HOMOLOG"/>
    <property type="match status" value="1"/>
</dbReference>
<dbReference type="AlphaFoldDB" id="I7LSX1"/>
<keyword evidence="4" id="KW-1185">Reference proteome</keyword>
<accession>I7LSX1</accession>
<evidence type="ECO:0000256" key="2">
    <source>
        <dbReference type="SAM" id="MobiDB-lite"/>
    </source>
</evidence>
<dbReference type="RefSeq" id="XP_001031443.2">
    <property type="nucleotide sequence ID" value="XM_001031443.2"/>
</dbReference>
<dbReference type="Pfam" id="PF02493">
    <property type="entry name" value="MORN"/>
    <property type="match status" value="2"/>
</dbReference>
<sequence>KQAKFYYFFNSKPINYQWQNKQQISFCYFGLYKMYKSDQINQSLKKNYRYDFKNGIFEGNVVQYKRQGFGIAILDDGYIYIGYWHNDKVHGKALIFLPNIGVILANFSKGMQVGIQVVKLYKFSNEYFCVNIKDHLKVPKEVVIFSKLTNKSVQALIKNERQIEFKEIILSKEYEELIQQLDQFSMQFSSDFKITKCFSIDGDKQIKLGFVGGNHNRLNGLGLIIEQDSYKIIKQGLFDEDKLEGVGKLVMPNDDVYEGIFKNNQIDGQGFYFTAKTNSYIQGVFKKDVCKEFIQDGLEYPLNQIKKFKQQIHECSIHFYSSSFSARDFISINWNYLQDYMDKSKYMPIFVDGNSSSGLTSLLDKNQSTNNNFYRSDEYQQTFQANNQQINSSKLNTCQMISSSFNKYQPHITQRRSSSINEYRNQLPTYHHSRLNSLNVSQNFGKNGFLNSSNRTSQTQTSQKYSTKYTISYRDHQIENPEQQLSNSKINFGKLNWGQKPEASDLSFSYTNFNVNKEGQNLYDLLNNDETYQKESKINYFKNSGKIPSYQDTMQEGEIIKKRLNEMADFDNCNVSNNDSEKKILESVQQIKINSISQPVTYRSVNTTTPLQARQIERQQNSIDSQKMNRRFSNQNYTYNIEDNFQIKENTQDPTKIQSISDYLKNVAENNQESYLNQKIDSCDFRYNKNGRNLIPYNPNQYGKDFIRQGCETSQSDYSIQQYEAKKRSSSLTTPNTIVSVSKSSANCYDKRLEISPERVTLSIDKGLNSSNIQCALNQQINKNNENIIKLQNLYEDRLKRSDTNILEQEDSSKSEDIQKKQPQQPKKQQLNDQKQQNNSNQCQQLLSQSSLTQNNTQPMKFIKVLGVPHSNKSDQVGIFLKMKEEAIKQKELQTNSILEQQNSIQKIQEITPQIARNANKIASQNSLGVSILEQYMNPESCAIKKSDKNSQKQNKSYQFQANQNGNNNLENINKQNQINNGYYLPQEKNDQKPISPGNQNQSSMLSNNPYNQIQNEFEQNLQQIPKQQLDILQEQKIKLNSILYSRKQSYNNNQNLQDLPSARLSGYSVGITSQYDNKNIFNQNSNLNTLPINVRTQSTDNSPYNISKTNPNEIDDLEFKTKSMVRFNLNSDTPQRHSSFNYRRQQTPEKSSLKGSNKSHLNSNLSCTSNESDQKVSKRLSTSIDLSNSKYHYNENPVNLFYMNTLQKTQNQWLDLYSVNPQILANASPQKYQKSRQIQNNQQIQQQCLPQIA</sequence>
<evidence type="ECO:0000256" key="1">
    <source>
        <dbReference type="ARBA" id="ARBA00022737"/>
    </source>
</evidence>
<feature type="region of interest" description="Disordered" evidence="2">
    <location>
        <begin position="984"/>
        <end position="1009"/>
    </location>
</feature>
<gene>
    <name evidence="3" type="ORF">TTHERM_00823370</name>
</gene>
<dbReference type="PANTHER" id="PTHR43215:SF14">
    <property type="entry name" value="RADIAL SPOKE HEAD 1 HOMOLOG"/>
    <property type="match status" value="1"/>
</dbReference>
<reference evidence="4" key="1">
    <citation type="journal article" date="2006" name="PLoS Biol.">
        <title>Macronuclear genome sequence of the ciliate Tetrahymena thermophila, a model eukaryote.</title>
        <authorList>
            <person name="Eisen J.A."/>
            <person name="Coyne R.S."/>
            <person name="Wu M."/>
            <person name="Wu D."/>
            <person name="Thiagarajan M."/>
            <person name="Wortman J.R."/>
            <person name="Badger J.H."/>
            <person name="Ren Q."/>
            <person name="Amedeo P."/>
            <person name="Jones K.M."/>
            <person name="Tallon L.J."/>
            <person name="Delcher A.L."/>
            <person name="Salzberg S.L."/>
            <person name="Silva J.C."/>
            <person name="Haas B.J."/>
            <person name="Majoros W.H."/>
            <person name="Farzad M."/>
            <person name="Carlton J.M."/>
            <person name="Smith R.K. Jr."/>
            <person name="Garg J."/>
            <person name="Pearlman R.E."/>
            <person name="Karrer K.M."/>
            <person name="Sun L."/>
            <person name="Manning G."/>
            <person name="Elde N.C."/>
            <person name="Turkewitz A.P."/>
            <person name="Asai D.J."/>
            <person name="Wilkes D.E."/>
            <person name="Wang Y."/>
            <person name="Cai H."/>
            <person name="Collins K."/>
            <person name="Stewart B.A."/>
            <person name="Lee S.R."/>
            <person name="Wilamowska K."/>
            <person name="Weinberg Z."/>
            <person name="Ruzzo W.L."/>
            <person name="Wloga D."/>
            <person name="Gaertig J."/>
            <person name="Frankel J."/>
            <person name="Tsao C.-C."/>
            <person name="Gorovsky M.A."/>
            <person name="Keeling P.J."/>
            <person name="Waller R.F."/>
            <person name="Patron N.J."/>
            <person name="Cherry J.M."/>
            <person name="Stover N.A."/>
            <person name="Krieger C.J."/>
            <person name="del Toro C."/>
            <person name="Ryder H.F."/>
            <person name="Williamson S.C."/>
            <person name="Barbeau R.A."/>
            <person name="Hamilton E.P."/>
            <person name="Orias E."/>
        </authorList>
    </citation>
    <scope>NUCLEOTIDE SEQUENCE [LARGE SCALE GENOMIC DNA]</scope>
    <source>
        <strain evidence="4">SB210</strain>
    </source>
</reference>
<feature type="compositionally biased region" description="Polar residues" evidence="2">
    <location>
        <begin position="997"/>
        <end position="1009"/>
    </location>
</feature>
<evidence type="ECO:0000313" key="3">
    <source>
        <dbReference type="EMBL" id="EAR83780.2"/>
    </source>
</evidence>
<keyword evidence="1" id="KW-0677">Repeat</keyword>
<dbReference type="Proteomes" id="UP000009168">
    <property type="component" value="Unassembled WGS sequence"/>
</dbReference>
<feature type="compositionally biased region" description="Basic and acidic residues" evidence="2">
    <location>
        <begin position="811"/>
        <end position="820"/>
    </location>
</feature>
<feature type="region of interest" description="Disordered" evidence="2">
    <location>
        <begin position="1131"/>
        <end position="1175"/>
    </location>
</feature>
<proteinExistence type="predicted"/>
<name>I7LSX1_TETTS</name>
<dbReference type="Gene3D" id="2.20.110.10">
    <property type="entry name" value="Histone H3 K4-specific methyltransferase SET7/9 N-terminal domain"/>
    <property type="match status" value="1"/>
</dbReference>
<protein>
    <submittedName>
        <fullName evidence="3">MORN motif protein</fullName>
    </submittedName>
</protein>
<dbReference type="KEGG" id="tet:TTHERM_00823370"/>
<dbReference type="InParanoid" id="I7LSX1"/>
<feature type="region of interest" description="Disordered" evidence="2">
    <location>
        <begin position="808"/>
        <end position="842"/>
    </location>
</feature>
<feature type="compositionally biased region" description="Polar residues" evidence="2">
    <location>
        <begin position="1131"/>
        <end position="1172"/>
    </location>
</feature>
<dbReference type="SUPFAM" id="SSF82185">
    <property type="entry name" value="Histone H3 K4-specific methyltransferase SET7/9 N-terminal domain"/>
    <property type="match status" value="2"/>
</dbReference>
<evidence type="ECO:0000313" key="4">
    <source>
        <dbReference type="Proteomes" id="UP000009168"/>
    </source>
</evidence>
<dbReference type="GeneID" id="7832280"/>
<organism evidence="3 4">
    <name type="scientific">Tetrahymena thermophila (strain SB210)</name>
    <dbReference type="NCBI Taxonomy" id="312017"/>
    <lineage>
        <taxon>Eukaryota</taxon>
        <taxon>Sar</taxon>
        <taxon>Alveolata</taxon>
        <taxon>Ciliophora</taxon>
        <taxon>Intramacronucleata</taxon>
        <taxon>Oligohymenophorea</taxon>
        <taxon>Hymenostomatida</taxon>
        <taxon>Tetrahymenina</taxon>
        <taxon>Tetrahymenidae</taxon>
        <taxon>Tetrahymena</taxon>
    </lineage>
</organism>